<accession>A0ACC6Q7F3</accession>
<keyword evidence="1" id="KW-0449">Lipoprotein</keyword>
<evidence type="ECO:0000313" key="2">
    <source>
        <dbReference type="Proteomes" id="UP001377168"/>
    </source>
</evidence>
<sequence>MHKEGDRAVPRQRTTEPERHRRPTQRPPAPRRGGPGDRVGTVEARIRYWFDTTLARGTSALVGWLALACLAVVVPVSAVLVWTDQRAPVATGSKIVAVWRSTGQTMRLGGEVGPPLRVALSVLLALIALFYVSTLVSLITAGMTDRLIALRRGHSTVLESGHTVVLGWSEQMQTVVSELVAANAWRRQSIVVVLADRDPAEMEDILRSDIGDTGRTRLVIRSGRPTDPAALARVSPATADAVVVLPRDDPAEDAEIVKTLLSLRAVVGQERDLPVVAAVRDDRYLAAARLAGGPGATVLEIDDVSARLLVQCVRRPGLSLVHQELLDYAGDELHTVQSPALTGRTFREAAAACPVSSAVGVVHADGSLTLDPPAALTLTDGDGLVVIARDRESTHLAPVAAPYDPTVLADEPPPRVQVPERLLLLGWNRRARRIVDQLARSAPPGSSLDVVAERKAATVAGLRAADRAVGDTLTVVHRPSDPTLRETVEELDLADYHGVIVLGPDRRRSGRDDPDDRTLVTLLHLRARERDTGVRVPVVTELTDDRNRLIAPVAPGADFVVSGKLIGLLMTQISQNPRLASVFEELFAPGGNTIHLLASGDFVRPGHRASFATVAEAASRRGVCAIGYRSAARAGEPPHHGVRINPPKAYARCWDDADEVIVVAPALAAPAAAVDAAQRDTE</sequence>
<comment type="caution">
    <text evidence="1">The sequence shown here is derived from an EMBL/GenBank/DDBJ whole genome shotgun (WGS) entry which is preliminary data.</text>
</comment>
<organism evidence="1 2">
    <name type="scientific">Streptomyces achmelvichensis</name>
    <dbReference type="NCBI Taxonomy" id="3134111"/>
    <lineage>
        <taxon>Bacteria</taxon>
        <taxon>Bacillati</taxon>
        <taxon>Actinomycetota</taxon>
        <taxon>Actinomycetes</taxon>
        <taxon>Kitasatosporales</taxon>
        <taxon>Streptomycetaceae</taxon>
        <taxon>Streptomyces</taxon>
    </lineage>
</organism>
<dbReference type="Proteomes" id="UP001377168">
    <property type="component" value="Unassembled WGS sequence"/>
</dbReference>
<keyword evidence="2" id="KW-1185">Reference proteome</keyword>
<evidence type="ECO:0000313" key="1">
    <source>
        <dbReference type="EMBL" id="MEJ8639576.1"/>
    </source>
</evidence>
<proteinExistence type="predicted"/>
<dbReference type="EMBL" id="JBBKAJ010000022">
    <property type="protein sequence ID" value="MEJ8639576.1"/>
    <property type="molecule type" value="Genomic_DNA"/>
</dbReference>
<reference evidence="1" key="1">
    <citation type="submission" date="2024-03" db="EMBL/GenBank/DDBJ databases">
        <title>Novel Streptomyces species of biotechnological and ecological value are a feature of Machair soil.</title>
        <authorList>
            <person name="Prole J.R."/>
            <person name="Goodfellow M."/>
            <person name="Allenby N."/>
            <person name="Ward A.C."/>
        </authorList>
    </citation>
    <scope>NUCLEOTIDE SEQUENCE</scope>
    <source>
        <strain evidence="1">MS2.AVA.5</strain>
    </source>
</reference>
<name>A0ACC6Q7F3_9ACTN</name>
<protein>
    <submittedName>
        <fullName evidence="1">NAD-binding lipoprotein</fullName>
    </submittedName>
</protein>
<gene>
    <name evidence="1" type="ORF">WKI67_40165</name>
</gene>